<keyword evidence="16 18" id="KW-0539">Nucleus</keyword>
<evidence type="ECO:0000256" key="18">
    <source>
        <dbReference type="RuleBase" id="RU368018"/>
    </source>
</evidence>
<dbReference type="Gene3D" id="1.10.10.10">
    <property type="entry name" value="Winged helix-like DNA-binding domain superfamily/Winged helix DNA-binding domain"/>
    <property type="match status" value="1"/>
</dbReference>
<dbReference type="GO" id="GO:0000724">
    <property type="term" value="P:double-strand break repair via homologous recombination"/>
    <property type="evidence" value="ECO:0000318"/>
    <property type="project" value="GO_Central"/>
</dbReference>
<dbReference type="PANTHER" id="PTHR20973">
    <property type="entry name" value="NON-SMC ELEMENT 1-RELATED"/>
    <property type="match status" value="1"/>
</dbReference>
<gene>
    <name evidence="21" type="ORF">DAPPUDRAFT_305975</name>
</gene>
<keyword evidence="10 17" id="KW-0863">Zinc-finger</keyword>
<dbReference type="PANTHER" id="PTHR20973:SF0">
    <property type="entry name" value="NON-STRUCTURAL MAINTENANCE OF CHROMOSOMES ELEMENT 1 HOMOLOG"/>
    <property type="match status" value="1"/>
</dbReference>
<evidence type="ECO:0000259" key="20">
    <source>
        <dbReference type="PROSITE" id="PS50089"/>
    </source>
</evidence>
<name>E9GU50_DAPPU</name>
<keyword evidence="13" id="KW-0779">Telomere</keyword>
<dbReference type="EC" id="2.3.2.27" evidence="5 18"/>
<dbReference type="AlphaFoldDB" id="E9GU50"/>
<evidence type="ECO:0000256" key="14">
    <source>
        <dbReference type="ARBA" id="ARBA00023172"/>
    </source>
</evidence>
<keyword evidence="9 18" id="KW-0227">DNA damage</keyword>
<evidence type="ECO:0000256" key="2">
    <source>
        <dbReference type="ARBA" id="ARBA00004123"/>
    </source>
</evidence>
<comment type="subunit">
    <text evidence="18">Component of the Smc5-Smc6 complex.</text>
</comment>
<dbReference type="EMBL" id="GL732565">
    <property type="protein sequence ID" value="EFX77036.1"/>
    <property type="molecule type" value="Genomic_DNA"/>
</dbReference>
<sequence length="266" mass="29902">MADEQEKQVLQYLLYKPLMSSKELEKVYAFVFKNQARGNDIRDLIKSLNDLLKPAQLAVKSRLCEDNNDEYFALISLIESEAAKHTSEFSAAELDLFKWIMKEIISSETGSVSSTDCINHSADIPKLSKTDAQKTLDKFIAAQWLKEREGEVSFTVRTLLEMEPVLKKLGDDLGDCVICNKLAVKKFVCPETSCGAKFHRYCISKLKLKCPNCNRVLSGLDDENNLSQTFASQTLSQTPSASSTEEPRRRRSGVRRGRSAVESDSD</sequence>
<keyword evidence="13" id="KW-0158">Chromosome</keyword>
<evidence type="ECO:0000256" key="15">
    <source>
        <dbReference type="ARBA" id="ARBA00023204"/>
    </source>
</evidence>
<dbReference type="GO" id="GO:0008270">
    <property type="term" value="F:zinc ion binding"/>
    <property type="evidence" value="ECO:0007669"/>
    <property type="project" value="UniProtKB-KW"/>
</dbReference>
<keyword evidence="15 18" id="KW-0234">DNA repair</keyword>
<dbReference type="GO" id="GO:0000781">
    <property type="term" value="C:chromosome, telomeric region"/>
    <property type="evidence" value="ECO:0007669"/>
    <property type="project" value="UniProtKB-SubCell"/>
</dbReference>
<evidence type="ECO:0000256" key="3">
    <source>
        <dbReference type="ARBA" id="ARBA00004574"/>
    </source>
</evidence>
<feature type="domain" description="RING-type" evidence="20">
    <location>
        <begin position="176"/>
        <end position="214"/>
    </location>
</feature>
<protein>
    <recommendedName>
        <fullName evidence="6 18">Non-structural maintenance of chromosomes element 1 homolog</fullName>
        <ecNumber evidence="5 18">2.3.2.27</ecNumber>
    </recommendedName>
</protein>
<dbReference type="InterPro" id="IPR014857">
    <property type="entry name" value="Nse1_RING_C4HC3-type"/>
</dbReference>
<evidence type="ECO:0000256" key="17">
    <source>
        <dbReference type="PROSITE-ProRule" id="PRU00175"/>
    </source>
</evidence>
<evidence type="ECO:0000256" key="13">
    <source>
        <dbReference type="ARBA" id="ARBA00022895"/>
    </source>
</evidence>
<evidence type="ECO:0000256" key="11">
    <source>
        <dbReference type="ARBA" id="ARBA00022786"/>
    </source>
</evidence>
<keyword evidence="11 18" id="KW-0833">Ubl conjugation pathway</keyword>
<evidence type="ECO:0000256" key="16">
    <source>
        <dbReference type="ARBA" id="ARBA00023242"/>
    </source>
</evidence>
<dbReference type="Pfam" id="PF07574">
    <property type="entry name" value="SMC_Nse1"/>
    <property type="match status" value="1"/>
</dbReference>
<evidence type="ECO:0000256" key="8">
    <source>
        <dbReference type="ARBA" id="ARBA00022723"/>
    </source>
</evidence>
<evidence type="ECO:0000256" key="5">
    <source>
        <dbReference type="ARBA" id="ARBA00012483"/>
    </source>
</evidence>
<evidence type="ECO:0000256" key="10">
    <source>
        <dbReference type="ARBA" id="ARBA00022771"/>
    </source>
</evidence>
<dbReference type="InterPro" id="IPR036388">
    <property type="entry name" value="WH-like_DNA-bd_sf"/>
</dbReference>
<evidence type="ECO:0000256" key="12">
    <source>
        <dbReference type="ARBA" id="ARBA00022833"/>
    </source>
</evidence>
<dbReference type="PhylomeDB" id="E9GU50"/>
<evidence type="ECO:0000256" key="4">
    <source>
        <dbReference type="ARBA" id="ARBA00010258"/>
    </source>
</evidence>
<feature type="compositionally biased region" description="Basic residues" evidence="19">
    <location>
        <begin position="249"/>
        <end position="258"/>
    </location>
</feature>
<comment type="subcellular location">
    <subcellularLocation>
        <location evidence="3">Chromosome</location>
        <location evidence="3">Telomere</location>
    </subcellularLocation>
    <subcellularLocation>
        <location evidence="2 18">Nucleus</location>
    </subcellularLocation>
</comment>
<dbReference type="InterPro" id="IPR013083">
    <property type="entry name" value="Znf_RING/FYVE/PHD"/>
</dbReference>
<dbReference type="Gene3D" id="3.30.40.10">
    <property type="entry name" value="Zinc/RING finger domain, C3HC4 (zinc finger)"/>
    <property type="match status" value="1"/>
</dbReference>
<evidence type="ECO:0000256" key="19">
    <source>
        <dbReference type="SAM" id="MobiDB-lite"/>
    </source>
</evidence>
<dbReference type="InParanoid" id="E9GU50"/>
<keyword evidence="8 18" id="KW-0479">Metal-binding</keyword>
<comment type="similarity">
    <text evidence="4 18">Belongs to the NSE1 family.</text>
</comment>
<keyword evidence="7 18" id="KW-0808">Transferase</keyword>
<evidence type="ECO:0000256" key="1">
    <source>
        <dbReference type="ARBA" id="ARBA00000900"/>
    </source>
</evidence>
<organism evidence="21 22">
    <name type="scientific">Daphnia pulex</name>
    <name type="common">Water flea</name>
    <dbReference type="NCBI Taxonomy" id="6669"/>
    <lineage>
        <taxon>Eukaryota</taxon>
        <taxon>Metazoa</taxon>
        <taxon>Ecdysozoa</taxon>
        <taxon>Arthropoda</taxon>
        <taxon>Crustacea</taxon>
        <taxon>Branchiopoda</taxon>
        <taxon>Diplostraca</taxon>
        <taxon>Cladocera</taxon>
        <taxon>Anomopoda</taxon>
        <taxon>Daphniidae</taxon>
        <taxon>Daphnia</taxon>
    </lineage>
</organism>
<keyword evidence="12 18" id="KW-0862">Zinc</keyword>
<dbReference type="SUPFAM" id="SSF57850">
    <property type="entry name" value="RING/U-box"/>
    <property type="match status" value="1"/>
</dbReference>
<dbReference type="KEGG" id="dpx:DAPPUDRAFT_305975"/>
<dbReference type="OMA" id="WTQMGYF"/>
<dbReference type="GO" id="GO:0004842">
    <property type="term" value="F:ubiquitin-protein transferase activity"/>
    <property type="evidence" value="ECO:0000318"/>
    <property type="project" value="GO_Central"/>
</dbReference>
<reference evidence="21 22" key="1">
    <citation type="journal article" date="2011" name="Science">
        <title>The ecoresponsive genome of Daphnia pulex.</title>
        <authorList>
            <person name="Colbourne J.K."/>
            <person name="Pfrender M.E."/>
            <person name="Gilbert D."/>
            <person name="Thomas W.K."/>
            <person name="Tucker A."/>
            <person name="Oakley T.H."/>
            <person name="Tokishita S."/>
            <person name="Aerts A."/>
            <person name="Arnold G.J."/>
            <person name="Basu M.K."/>
            <person name="Bauer D.J."/>
            <person name="Caceres C.E."/>
            <person name="Carmel L."/>
            <person name="Casola C."/>
            <person name="Choi J.H."/>
            <person name="Detter J.C."/>
            <person name="Dong Q."/>
            <person name="Dusheyko S."/>
            <person name="Eads B.D."/>
            <person name="Frohlich T."/>
            <person name="Geiler-Samerotte K.A."/>
            <person name="Gerlach D."/>
            <person name="Hatcher P."/>
            <person name="Jogdeo S."/>
            <person name="Krijgsveld J."/>
            <person name="Kriventseva E.V."/>
            <person name="Kultz D."/>
            <person name="Laforsch C."/>
            <person name="Lindquist E."/>
            <person name="Lopez J."/>
            <person name="Manak J.R."/>
            <person name="Muller J."/>
            <person name="Pangilinan J."/>
            <person name="Patwardhan R.P."/>
            <person name="Pitluck S."/>
            <person name="Pritham E.J."/>
            <person name="Rechtsteiner A."/>
            <person name="Rho M."/>
            <person name="Rogozin I.B."/>
            <person name="Sakarya O."/>
            <person name="Salamov A."/>
            <person name="Schaack S."/>
            <person name="Shapiro H."/>
            <person name="Shiga Y."/>
            <person name="Skalitzky C."/>
            <person name="Smith Z."/>
            <person name="Souvorov A."/>
            <person name="Sung W."/>
            <person name="Tang Z."/>
            <person name="Tsuchiya D."/>
            <person name="Tu H."/>
            <person name="Vos H."/>
            <person name="Wang M."/>
            <person name="Wolf Y.I."/>
            <person name="Yamagata H."/>
            <person name="Yamada T."/>
            <person name="Ye Y."/>
            <person name="Shaw J.R."/>
            <person name="Andrews J."/>
            <person name="Crease T.J."/>
            <person name="Tang H."/>
            <person name="Lucas S.M."/>
            <person name="Robertson H.M."/>
            <person name="Bork P."/>
            <person name="Koonin E.V."/>
            <person name="Zdobnov E.M."/>
            <person name="Grigoriev I.V."/>
            <person name="Lynch M."/>
            <person name="Boore J.L."/>
        </authorList>
    </citation>
    <scope>NUCLEOTIDE SEQUENCE [LARGE SCALE GENOMIC DNA]</scope>
</reference>
<dbReference type="Proteomes" id="UP000000305">
    <property type="component" value="Unassembled WGS sequence"/>
</dbReference>
<accession>E9GU50</accession>
<evidence type="ECO:0000256" key="6">
    <source>
        <dbReference type="ARBA" id="ARBA00019422"/>
    </source>
</evidence>
<dbReference type="FunFam" id="1.10.10.10:FF:000270">
    <property type="entry name" value="Non-structural maintenance of chromosomes element 1 homolog"/>
    <property type="match status" value="1"/>
</dbReference>
<dbReference type="GO" id="GO:0005634">
    <property type="term" value="C:nucleus"/>
    <property type="evidence" value="ECO:0000318"/>
    <property type="project" value="GO_Central"/>
</dbReference>
<evidence type="ECO:0000313" key="21">
    <source>
        <dbReference type="EMBL" id="EFX77036.1"/>
    </source>
</evidence>
<keyword evidence="22" id="KW-1185">Reference proteome</keyword>
<feature type="region of interest" description="Disordered" evidence="19">
    <location>
        <begin position="231"/>
        <end position="266"/>
    </location>
</feature>
<dbReference type="OrthoDB" id="185455at2759"/>
<dbReference type="InterPro" id="IPR011513">
    <property type="entry name" value="Nse1"/>
</dbReference>
<evidence type="ECO:0000256" key="7">
    <source>
        <dbReference type="ARBA" id="ARBA00022679"/>
    </source>
</evidence>
<evidence type="ECO:0000313" key="22">
    <source>
        <dbReference type="Proteomes" id="UP000000305"/>
    </source>
</evidence>
<proteinExistence type="inferred from homology"/>
<dbReference type="PROSITE" id="PS50089">
    <property type="entry name" value="ZF_RING_2"/>
    <property type="match status" value="1"/>
</dbReference>
<dbReference type="GO" id="GO:0061630">
    <property type="term" value="F:ubiquitin protein ligase activity"/>
    <property type="evidence" value="ECO:0007669"/>
    <property type="project" value="UniProtKB-EC"/>
</dbReference>
<feature type="compositionally biased region" description="Polar residues" evidence="19">
    <location>
        <begin position="231"/>
        <end position="244"/>
    </location>
</feature>
<dbReference type="Gene3D" id="3.90.1150.220">
    <property type="match status" value="1"/>
</dbReference>
<dbReference type="CDD" id="cd16493">
    <property type="entry name" value="RING-CH-C4HC3_NSE1"/>
    <property type="match status" value="1"/>
</dbReference>
<comment type="catalytic activity">
    <reaction evidence="1 18">
        <text>S-ubiquitinyl-[E2 ubiquitin-conjugating enzyme]-L-cysteine + [acceptor protein]-L-lysine = [E2 ubiquitin-conjugating enzyme]-L-cysteine + N(6)-ubiquitinyl-[acceptor protein]-L-lysine.</text>
        <dbReference type="EC" id="2.3.2.27"/>
    </reaction>
</comment>
<dbReference type="InterPro" id="IPR001841">
    <property type="entry name" value="Znf_RING"/>
</dbReference>
<keyword evidence="14 18" id="KW-0233">DNA recombination</keyword>
<dbReference type="STRING" id="6669.E9GU50"/>
<dbReference type="HOGENOM" id="CLU_1046828_0_0_1"/>
<dbReference type="GO" id="GO:0030915">
    <property type="term" value="C:Smc5-Smc6 complex"/>
    <property type="evidence" value="ECO:0000318"/>
    <property type="project" value="GO_Central"/>
</dbReference>
<dbReference type="eggNOG" id="KOG4718">
    <property type="taxonomic scope" value="Eukaryota"/>
</dbReference>
<evidence type="ECO:0000256" key="9">
    <source>
        <dbReference type="ARBA" id="ARBA00022763"/>
    </source>
</evidence>